<dbReference type="GO" id="GO:0016791">
    <property type="term" value="F:phosphatase activity"/>
    <property type="evidence" value="ECO:0007669"/>
    <property type="project" value="TreeGrafter"/>
</dbReference>
<dbReference type="PROSITE" id="PS01229">
    <property type="entry name" value="COF_2"/>
    <property type="match status" value="1"/>
</dbReference>
<dbReference type="Proteomes" id="UP000287601">
    <property type="component" value="Chromosome"/>
</dbReference>
<protein>
    <submittedName>
        <fullName evidence="1">HAD family phosphatase</fullName>
    </submittedName>
</protein>
<evidence type="ECO:0000313" key="1">
    <source>
        <dbReference type="EMBL" id="QAT43209.1"/>
    </source>
</evidence>
<dbReference type="RefSeq" id="WP_128745855.1">
    <property type="nucleotide sequence ID" value="NZ_CP035281.1"/>
</dbReference>
<name>A0A410PWA0_9FIRM</name>
<keyword evidence="2" id="KW-1185">Reference proteome</keyword>
<dbReference type="NCBIfam" id="TIGR00099">
    <property type="entry name" value="Cof-subfamily"/>
    <property type="match status" value="1"/>
</dbReference>
<dbReference type="InterPro" id="IPR000150">
    <property type="entry name" value="Cof"/>
</dbReference>
<dbReference type="EMBL" id="CP035281">
    <property type="protein sequence ID" value="QAT43209.1"/>
    <property type="molecule type" value="Genomic_DNA"/>
</dbReference>
<proteinExistence type="predicted"/>
<dbReference type="AlphaFoldDB" id="A0A410PWA0"/>
<dbReference type="GO" id="GO:0005829">
    <property type="term" value="C:cytosol"/>
    <property type="evidence" value="ECO:0007669"/>
    <property type="project" value="TreeGrafter"/>
</dbReference>
<dbReference type="SFLD" id="SFLDS00003">
    <property type="entry name" value="Haloacid_Dehalogenase"/>
    <property type="match status" value="1"/>
</dbReference>
<dbReference type="CDD" id="cd07516">
    <property type="entry name" value="HAD_Pase"/>
    <property type="match status" value="1"/>
</dbReference>
<dbReference type="InterPro" id="IPR023214">
    <property type="entry name" value="HAD_sf"/>
</dbReference>
<dbReference type="KEGG" id="amij:EQM06_08240"/>
<reference evidence="1 2" key="1">
    <citation type="submission" date="2019-01" db="EMBL/GenBank/DDBJ databases">
        <title>Draft genomes of a novel of Aminipila strains.</title>
        <authorList>
            <person name="Ma S."/>
        </authorList>
    </citation>
    <scope>NUCLEOTIDE SEQUENCE [LARGE SCALE GENOMIC DNA]</scope>
    <source>
        <strain evidence="2">JN-39</strain>
    </source>
</reference>
<gene>
    <name evidence="1" type="ORF">EQM06_08240</name>
</gene>
<dbReference type="InterPro" id="IPR006379">
    <property type="entry name" value="HAD-SF_hydro_IIB"/>
</dbReference>
<dbReference type="Gene3D" id="3.40.50.1000">
    <property type="entry name" value="HAD superfamily/HAD-like"/>
    <property type="match status" value="1"/>
</dbReference>
<dbReference type="NCBIfam" id="TIGR01484">
    <property type="entry name" value="HAD-SF-IIB"/>
    <property type="match status" value="1"/>
</dbReference>
<organism evidence="1 2">
    <name type="scientific">Aminipila luticellarii</name>
    <dbReference type="NCBI Taxonomy" id="2507160"/>
    <lineage>
        <taxon>Bacteria</taxon>
        <taxon>Bacillati</taxon>
        <taxon>Bacillota</taxon>
        <taxon>Clostridia</taxon>
        <taxon>Peptostreptococcales</taxon>
        <taxon>Anaerovoracaceae</taxon>
        <taxon>Aminipila</taxon>
    </lineage>
</organism>
<dbReference type="SUPFAM" id="SSF56784">
    <property type="entry name" value="HAD-like"/>
    <property type="match status" value="1"/>
</dbReference>
<dbReference type="PANTHER" id="PTHR10000">
    <property type="entry name" value="PHOSPHOSERINE PHOSPHATASE"/>
    <property type="match status" value="1"/>
</dbReference>
<dbReference type="SFLD" id="SFLDG01140">
    <property type="entry name" value="C2.B:_Phosphomannomutase_and_P"/>
    <property type="match status" value="1"/>
</dbReference>
<evidence type="ECO:0000313" key="2">
    <source>
        <dbReference type="Proteomes" id="UP000287601"/>
    </source>
</evidence>
<dbReference type="Gene3D" id="3.30.1240.10">
    <property type="match status" value="1"/>
</dbReference>
<dbReference type="Pfam" id="PF08282">
    <property type="entry name" value="Hydrolase_3"/>
    <property type="match status" value="1"/>
</dbReference>
<dbReference type="OrthoDB" id="9781413at2"/>
<dbReference type="PANTHER" id="PTHR10000:SF55">
    <property type="entry name" value="5-AMINO-6-(5-PHOSPHO-D-RIBITYLAMINO)URACIL PHOSPHATASE YCSE"/>
    <property type="match status" value="1"/>
</dbReference>
<accession>A0A410PWA0</accession>
<dbReference type="GO" id="GO:0000287">
    <property type="term" value="F:magnesium ion binding"/>
    <property type="evidence" value="ECO:0007669"/>
    <property type="project" value="TreeGrafter"/>
</dbReference>
<sequence length="274" mass="30472">MMIKLIALDLDGTTLNSQGKLTSTTEETLNKAAESGIHVVIATGRARCSLPEEVVSLPGIEYAITSNGAAITDLRSEELIYEDCIDPQVLEQLYLLLKKQDFMIEVFIKGKAYVEKYFFENLEAVGMSEHHMNYVKRTRQPFTDVLNLMISNKEHIENININFSNQQDRRRMGEKLIRFPNITVTSSSEHNIEIGGATTNKASALRELCGKLGVHTEHIMACGDSPNDEEMMRVAGMPVAMGNAKESIKRMAKYITSTNDEDGVAAAIKKLALK</sequence>
<dbReference type="InterPro" id="IPR036412">
    <property type="entry name" value="HAD-like_sf"/>
</dbReference>